<comment type="caution">
    <text evidence="4">The sequence shown here is derived from an EMBL/GenBank/DDBJ whole genome shotgun (WGS) entry which is preliminary data.</text>
</comment>
<dbReference type="InterPro" id="IPR016986">
    <property type="entry name" value="UCP031982_abhydr"/>
</dbReference>
<keyword evidence="5" id="KW-1185">Reference proteome</keyword>
<evidence type="ECO:0000313" key="4">
    <source>
        <dbReference type="EMBL" id="MCB2378550.1"/>
    </source>
</evidence>
<evidence type="ECO:0008006" key="6">
    <source>
        <dbReference type="Google" id="ProtNLM"/>
    </source>
</evidence>
<evidence type="ECO:0000256" key="2">
    <source>
        <dbReference type="ARBA" id="ARBA00022963"/>
    </source>
</evidence>
<evidence type="ECO:0000313" key="5">
    <source>
        <dbReference type="Proteomes" id="UP001165297"/>
    </source>
</evidence>
<dbReference type="PANTHER" id="PTHR10272:SF0">
    <property type="entry name" value="PLATELET-ACTIVATING FACTOR ACETYLHYDROLASE"/>
    <property type="match status" value="1"/>
</dbReference>
<organism evidence="4 5">
    <name type="scientific">Hymenobacter nitidus</name>
    <dbReference type="NCBI Taxonomy" id="2880929"/>
    <lineage>
        <taxon>Bacteria</taxon>
        <taxon>Pseudomonadati</taxon>
        <taxon>Bacteroidota</taxon>
        <taxon>Cytophagia</taxon>
        <taxon>Cytophagales</taxon>
        <taxon>Hymenobacteraceae</taxon>
        <taxon>Hymenobacter</taxon>
    </lineage>
</organism>
<dbReference type="EMBL" id="JAJADQ010000006">
    <property type="protein sequence ID" value="MCB2378550.1"/>
    <property type="molecule type" value="Genomic_DNA"/>
</dbReference>
<dbReference type="Proteomes" id="UP001165297">
    <property type="component" value="Unassembled WGS sequence"/>
</dbReference>
<sequence length="338" mass="35432">MKWIRRLLLVVLILAVGFGAVMVGAALRPERPVGFQRAQATDASGQPFAVGIWYPTQARTWPTTWLGLSLMDVAADAPVAGRGLPLVVFSHGNSGGPGSHADLALALASAGYIVAAPMHSGDNYMDQSAAGTVAWLGGRTRQLHATIDYMLQRWPGHAQLNPARIGAFGFSAGGLTVLTAAGAQPDLRLIAKHCAETPEAICALLRAGNSPLLDPEQAKKGNSYVSDPRIKAAVVAAPGLSFTLGPGALTAVRVPVQLWSGEQDTVVSYATNTKRVREALGAAAEFHSVPGAGHFSFLAPCGPLAPPLLCTDQGQFDRKAFHRGMNASVVAFFNKAIR</sequence>
<protein>
    <recommendedName>
        <fullName evidence="6">Dienelactone hydrolase</fullName>
    </recommendedName>
</protein>
<dbReference type="RefSeq" id="WP_226186353.1">
    <property type="nucleotide sequence ID" value="NZ_JAJADQ010000006.1"/>
</dbReference>
<keyword evidence="2" id="KW-0442">Lipid degradation</keyword>
<dbReference type="PANTHER" id="PTHR10272">
    <property type="entry name" value="PLATELET-ACTIVATING FACTOR ACETYLHYDROLASE"/>
    <property type="match status" value="1"/>
</dbReference>
<evidence type="ECO:0000256" key="1">
    <source>
        <dbReference type="ARBA" id="ARBA00022801"/>
    </source>
</evidence>
<dbReference type="SUPFAM" id="SSF53474">
    <property type="entry name" value="alpha/beta-Hydrolases"/>
    <property type="match status" value="1"/>
</dbReference>
<keyword evidence="1" id="KW-0378">Hydrolase</keyword>
<dbReference type="PIRSF" id="PIRSF031982">
    <property type="entry name" value="UCP031982_abhydr"/>
    <property type="match status" value="1"/>
</dbReference>
<dbReference type="Pfam" id="PF03403">
    <property type="entry name" value="PAF-AH_p_II"/>
    <property type="match status" value="1"/>
</dbReference>
<proteinExistence type="predicted"/>
<keyword evidence="3" id="KW-0443">Lipid metabolism</keyword>
<reference evidence="4" key="1">
    <citation type="submission" date="2021-10" db="EMBL/GenBank/DDBJ databases">
        <authorList>
            <person name="Dean J.D."/>
            <person name="Kim M.K."/>
            <person name="Newey C.N."/>
            <person name="Stoker T.S."/>
            <person name="Thompson D.W."/>
            <person name="Grose J.H."/>
        </authorList>
    </citation>
    <scope>NUCLEOTIDE SEQUENCE</scope>
    <source>
        <strain evidence="4">BT635</strain>
    </source>
</reference>
<gene>
    <name evidence="4" type="ORF">LGH70_13200</name>
</gene>
<dbReference type="Gene3D" id="3.40.50.1820">
    <property type="entry name" value="alpha/beta hydrolase"/>
    <property type="match status" value="1"/>
</dbReference>
<name>A0ABS8ADR3_9BACT</name>
<evidence type="ECO:0000256" key="3">
    <source>
        <dbReference type="ARBA" id="ARBA00023098"/>
    </source>
</evidence>
<dbReference type="InterPro" id="IPR029058">
    <property type="entry name" value="AB_hydrolase_fold"/>
</dbReference>
<accession>A0ABS8ADR3</accession>